<organism evidence="1 2">
    <name type="scientific">Actinidia rufa</name>
    <dbReference type="NCBI Taxonomy" id="165716"/>
    <lineage>
        <taxon>Eukaryota</taxon>
        <taxon>Viridiplantae</taxon>
        <taxon>Streptophyta</taxon>
        <taxon>Embryophyta</taxon>
        <taxon>Tracheophyta</taxon>
        <taxon>Spermatophyta</taxon>
        <taxon>Magnoliopsida</taxon>
        <taxon>eudicotyledons</taxon>
        <taxon>Gunneridae</taxon>
        <taxon>Pentapetalae</taxon>
        <taxon>asterids</taxon>
        <taxon>Ericales</taxon>
        <taxon>Actinidiaceae</taxon>
        <taxon>Actinidia</taxon>
    </lineage>
</organism>
<comment type="caution">
    <text evidence="1">The sequence shown here is derived from an EMBL/GenBank/DDBJ whole genome shotgun (WGS) entry which is preliminary data.</text>
</comment>
<dbReference type="PANTHER" id="PTHR22753">
    <property type="entry name" value="TRANSMEMBRANE PROTEIN 68"/>
    <property type="match status" value="1"/>
</dbReference>
<gene>
    <name evidence="1" type="ORF">Acr_07g0008280</name>
</gene>
<dbReference type="OrthoDB" id="44277at2759"/>
<dbReference type="GO" id="GO:0016020">
    <property type="term" value="C:membrane"/>
    <property type="evidence" value="ECO:0007669"/>
    <property type="project" value="TreeGrafter"/>
</dbReference>
<dbReference type="EMBL" id="BJWL01000007">
    <property type="protein sequence ID" value="GFY90631.1"/>
    <property type="molecule type" value="Genomic_DNA"/>
</dbReference>
<evidence type="ECO:0000313" key="1">
    <source>
        <dbReference type="EMBL" id="GFY90631.1"/>
    </source>
</evidence>
<reference evidence="1 2" key="1">
    <citation type="submission" date="2019-07" db="EMBL/GenBank/DDBJ databases">
        <title>De Novo Assembly of kiwifruit Actinidia rufa.</title>
        <authorList>
            <person name="Sugita-Konishi S."/>
            <person name="Sato K."/>
            <person name="Mori E."/>
            <person name="Abe Y."/>
            <person name="Kisaki G."/>
            <person name="Hamano K."/>
            <person name="Suezawa K."/>
            <person name="Otani M."/>
            <person name="Fukuda T."/>
            <person name="Manabe T."/>
            <person name="Gomi K."/>
            <person name="Tabuchi M."/>
            <person name="Akimitsu K."/>
            <person name="Kataoka I."/>
        </authorList>
    </citation>
    <scope>NUCLEOTIDE SEQUENCE [LARGE SCALE GENOMIC DNA]</scope>
    <source>
        <strain evidence="2">cv. Fuchu</strain>
    </source>
</reference>
<accession>A0A7J0EVX2</accession>
<protein>
    <submittedName>
        <fullName evidence="1">Esterase/lipase/thioesterase family protein</fullName>
    </submittedName>
</protein>
<keyword evidence="2" id="KW-1185">Reference proteome</keyword>
<dbReference type="Proteomes" id="UP000585474">
    <property type="component" value="Unassembled WGS sequence"/>
</dbReference>
<dbReference type="InterPro" id="IPR029058">
    <property type="entry name" value="AB_hydrolase_fold"/>
</dbReference>
<dbReference type="PANTHER" id="PTHR22753:SF14">
    <property type="entry name" value="MONOACYLGLYCEROL_DIACYLGLYCEROL O-ACYLTRANSFERASE"/>
    <property type="match status" value="1"/>
</dbReference>
<name>A0A7J0EVX2_9ERIC</name>
<evidence type="ECO:0000313" key="2">
    <source>
        <dbReference type="Proteomes" id="UP000585474"/>
    </source>
</evidence>
<dbReference type="Gene3D" id="3.40.50.1820">
    <property type="entry name" value="alpha/beta hydrolase"/>
    <property type="match status" value="1"/>
</dbReference>
<dbReference type="AlphaFoldDB" id="A0A7J0EVX2"/>
<sequence length="331" mass="36553">MEFLLLERERIGSLVNVGNGKLNTSVAEDKKGEDVFEKMEVSWDDGYGNKSVKDCLDNAKDIIRPDSGPPQWFCPVECGCPLKDSPVLFFLPGMDGLGLGLILHHKALGKKRKEIEDRHPRQFYGCVGSFNPSAFEVRCLHIPVSDRTPFEGLVKHVEETARLEHVSSPKEPIYLVGDSLGGCLALAVAACNPAIDLMTCWCQYLVLVTDVFNLPFQQHLFGRSQLQPLFPLLEAMPDELHITFPYLLSFIMGILPTRPTNPGDQSHRPQAGGSFKVGVKPRDPMKMAMVGIENSLPPAVGLAQLSGNVTALLPLLSVRPVSTILKFFIEY</sequence>
<dbReference type="SUPFAM" id="SSF53474">
    <property type="entry name" value="alpha/beta-Hydrolases"/>
    <property type="match status" value="1"/>
</dbReference>
<proteinExistence type="predicted"/>